<sequence>MTDHTPKEAMALRQKWENHLTEQWTTSGEALLWVHIGQQAYAASVINGQPHVPHAPLGEVPQTTLEAPFWPLPSEAVTTGRFMGDEWADDPSIGWWATAARSDQDAVRFADHLAAGYDHTLLVASSTRLALVVESGILTEPDTAPEPVTEGKGWFGKARQAVAQAQSAAEGLSNKFSNHNSATSFHEIGVQRVRQMQTLHFGRSIPRKHFLRIDFIDDSYLLIRSGSMNNEETIFNDALGRNQQGKP</sequence>
<evidence type="ECO:0000313" key="1">
    <source>
        <dbReference type="EMBL" id="MBA8825121.1"/>
    </source>
</evidence>
<dbReference type="AlphaFoldDB" id="A0A839E118"/>
<keyword evidence="2" id="KW-1185">Reference proteome</keyword>
<accession>A0A839E118</accession>
<evidence type="ECO:0000313" key="2">
    <source>
        <dbReference type="Proteomes" id="UP000569329"/>
    </source>
</evidence>
<name>A0A839E118_9PSEU</name>
<comment type="caution">
    <text evidence="1">The sequence shown here is derived from an EMBL/GenBank/DDBJ whole genome shotgun (WGS) entry which is preliminary data.</text>
</comment>
<organism evidence="1 2">
    <name type="scientific">Halosaccharopolyspora lacisalsi</name>
    <dbReference type="NCBI Taxonomy" id="1000566"/>
    <lineage>
        <taxon>Bacteria</taxon>
        <taxon>Bacillati</taxon>
        <taxon>Actinomycetota</taxon>
        <taxon>Actinomycetes</taxon>
        <taxon>Pseudonocardiales</taxon>
        <taxon>Pseudonocardiaceae</taxon>
        <taxon>Halosaccharopolyspora</taxon>
    </lineage>
</organism>
<reference evidence="1 2" key="1">
    <citation type="submission" date="2020-07" db="EMBL/GenBank/DDBJ databases">
        <title>Sequencing the genomes of 1000 actinobacteria strains.</title>
        <authorList>
            <person name="Klenk H.-P."/>
        </authorList>
    </citation>
    <scope>NUCLEOTIDE SEQUENCE [LARGE SCALE GENOMIC DNA]</scope>
    <source>
        <strain evidence="1 2">DSM 45975</strain>
    </source>
</reference>
<proteinExistence type="predicted"/>
<protein>
    <submittedName>
        <fullName evidence="1">Uncharacterized protein</fullName>
    </submittedName>
</protein>
<gene>
    <name evidence="1" type="ORF">FHX42_002472</name>
</gene>
<dbReference type="EMBL" id="JACGWZ010000003">
    <property type="protein sequence ID" value="MBA8825121.1"/>
    <property type="molecule type" value="Genomic_DNA"/>
</dbReference>
<dbReference type="Proteomes" id="UP000569329">
    <property type="component" value="Unassembled WGS sequence"/>
</dbReference>